<organism evidence="5 6">
    <name type="scientific">Polyplosphaeria fusca</name>
    <dbReference type="NCBI Taxonomy" id="682080"/>
    <lineage>
        <taxon>Eukaryota</taxon>
        <taxon>Fungi</taxon>
        <taxon>Dikarya</taxon>
        <taxon>Ascomycota</taxon>
        <taxon>Pezizomycotina</taxon>
        <taxon>Dothideomycetes</taxon>
        <taxon>Pleosporomycetidae</taxon>
        <taxon>Pleosporales</taxon>
        <taxon>Tetraplosphaeriaceae</taxon>
        <taxon>Polyplosphaeria</taxon>
    </lineage>
</organism>
<feature type="domain" description="FAD-binding" evidence="4">
    <location>
        <begin position="18"/>
        <end position="380"/>
    </location>
</feature>
<dbReference type="InterPro" id="IPR002938">
    <property type="entry name" value="FAD-bd"/>
</dbReference>
<evidence type="ECO:0000313" key="5">
    <source>
        <dbReference type="EMBL" id="KAF2726861.1"/>
    </source>
</evidence>
<dbReference type="GO" id="GO:0071949">
    <property type="term" value="F:FAD binding"/>
    <property type="evidence" value="ECO:0007669"/>
    <property type="project" value="InterPro"/>
</dbReference>
<evidence type="ECO:0000256" key="1">
    <source>
        <dbReference type="ARBA" id="ARBA00022630"/>
    </source>
</evidence>
<dbReference type="SUPFAM" id="SSF51905">
    <property type="entry name" value="FAD/NAD(P)-binding domain"/>
    <property type="match status" value="1"/>
</dbReference>
<dbReference type="AlphaFoldDB" id="A0A9P4QL35"/>
<dbReference type="OrthoDB" id="2690153at2759"/>
<dbReference type="PANTHER" id="PTHR43004:SF8">
    <property type="entry name" value="FAD-BINDING DOMAIN-CONTAINING PROTEIN-RELATED"/>
    <property type="match status" value="1"/>
</dbReference>
<reference evidence="5" key="1">
    <citation type="journal article" date="2020" name="Stud. Mycol.">
        <title>101 Dothideomycetes genomes: a test case for predicting lifestyles and emergence of pathogens.</title>
        <authorList>
            <person name="Haridas S."/>
            <person name="Albert R."/>
            <person name="Binder M."/>
            <person name="Bloem J."/>
            <person name="Labutti K."/>
            <person name="Salamov A."/>
            <person name="Andreopoulos B."/>
            <person name="Baker S."/>
            <person name="Barry K."/>
            <person name="Bills G."/>
            <person name="Bluhm B."/>
            <person name="Cannon C."/>
            <person name="Castanera R."/>
            <person name="Culley D."/>
            <person name="Daum C."/>
            <person name="Ezra D."/>
            <person name="Gonzalez J."/>
            <person name="Henrissat B."/>
            <person name="Kuo A."/>
            <person name="Liang C."/>
            <person name="Lipzen A."/>
            <person name="Lutzoni F."/>
            <person name="Magnuson J."/>
            <person name="Mondo S."/>
            <person name="Nolan M."/>
            <person name="Ohm R."/>
            <person name="Pangilinan J."/>
            <person name="Park H.-J."/>
            <person name="Ramirez L."/>
            <person name="Alfaro M."/>
            <person name="Sun H."/>
            <person name="Tritt A."/>
            <person name="Yoshinaga Y."/>
            <person name="Zwiers L.-H."/>
            <person name="Turgeon B."/>
            <person name="Goodwin S."/>
            <person name="Spatafora J."/>
            <person name="Crous P."/>
            <person name="Grigoriev I."/>
        </authorList>
    </citation>
    <scope>NUCLEOTIDE SEQUENCE</scope>
    <source>
        <strain evidence="5">CBS 125425</strain>
    </source>
</reference>
<name>A0A9P4QL35_9PLEO</name>
<dbReference type="Gene3D" id="3.40.30.120">
    <property type="match status" value="1"/>
</dbReference>
<evidence type="ECO:0000256" key="3">
    <source>
        <dbReference type="ARBA" id="ARBA00023002"/>
    </source>
</evidence>
<dbReference type="Gene3D" id="3.30.9.10">
    <property type="entry name" value="D-Amino Acid Oxidase, subunit A, domain 2"/>
    <property type="match status" value="1"/>
</dbReference>
<evidence type="ECO:0000259" key="4">
    <source>
        <dbReference type="Pfam" id="PF01494"/>
    </source>
</evidence>
<comment type="caution">
    <text evidence="5">The sequence shown here is derived from an EMBL/GenBank/DDBJ whole genome shotgun (WGS) entry which is preliminary data.</text>
</comment>
<evidence type="ECO:0000256" key="2">
    <source>
        <dbReference type="ARBA" id="ARBA00022827"/>
    </source>
</evidence>
<dbReference type="Proteomes" id="UP000799444">
    <property type="component" value="Unassembled WGS sequence"/>
</dbReference>
<accession>A0A9P4QL35</accession>
<dbReference type="InterPro" id="IPR050641">
    <property type="entry name" value="RIFMO-like"/>
</dbReference>
<proteinExistence type="predicted"/>
<keyword evidence="3" id="KW-0560">Oxidoreductase</keyword>
<evidence type="ECO:0000313" key="6">
    <source>
        <dbReference type="Proteomes" id="UP000799444"/>
    </source>
</evidence>
<keyword evidence="1" id="KW-0285">Flavoprotein</keyword>
<dbReference type="PRINTS" id="PR00420">
    <property type="entry name" value="RNGMNOXGNASE"/>
</dbReference>
<dbReference type="GO" id="GO:0016709">
    <property type="term" value="F:oxidoreductase activity, acting on paired donors, with incorporation or reduction of molecular oxygen, NAD(P)H as one donor, and incorporation of one atom of oxygen"/>
    <property type="evidence" value="ECO:0007669"/>
    <property type="project" value="UniProtKB-ARBA"/>
</dbReference>
<dbReference type="Pfam" id="PF21274">
    <property type="entry name" value="Rng_hyd_C"/>
    <property type="match status" value="1"/>
</dbReference>
<dbReference type="PANTHER" id="PTHR43004">
    <property type="entry name" value="TRK SYSTEM POTASSIUM UPTAKE PROTEIN"/>
    <property type="match status" value="1"/>
</dbReference>
<keyword evidence="2" id="KW-0274">FAD</keyword>
<dbReference type="EMBL" id="ML996379">
    <property type="protein sequence ID" value="KAF2726861.1"/>
    <property type="molecule type" value="Genomic_DNA"/>
</dbReference>
<dbReference type="Gene3D" id="3.50.50.60">
    <property type="entry name" value="FAD/NAD(P)-binding domain"/>
    <property type="match status" value="1"/>
</dbReference>
<protein>
    <submittedName>
        <fullName evidence="5">2,4-dichlorophenol 6-monooxygenase</fullName>
    </submittedName>
</protein>
<dbReference type="Pfam" id="PF01494">
    <property type="entry name" value="FAD_binding_3"/>
    <property type="match status" value="1"/>
</dbReference>
<gene>
    <name evidence="5" type="ORF">EJ04DRAFT_570889</name>
</gene>
<sequence>MDSIQQLPARSAAMPTLETELLIVGAGPAGASLACFLARYGLRGIAISAAPGTADTPRAHINNMAAMETLRDIGLWDECNKLGNSGNSIMHYRWCESMNGAEYARNFSWGAGPRRGDYDTVSPCHHMDLPQNLLEPILVKYATTHGFKVRFDTRLTSFTEDEKSGKIICTVEDRATQTTYNIATRYLFGADGGRSTIVEQLKLPMTIHPGGGLAFNVLVRTDLSHLMAHRQGNLHWCIRLNRDYPLMCVSRMVKPWYEWMFVFFPKGPDVEPPNYTADEWKDVVKDFIDDDTVDVEILRVSKWVINEMSADVISKGNIFCLGDAIHRHPPTLGLGSNTCIQDAFNLAWKIHLVMKGAADPSILHTYNIERQPIGAHLVKASNDVLRKHILVWQAMGVQPYGASQEERSAMVKILKSNTAEGRDARKLLKDRVDGMNIETESLGMEFGQYYSSAAVDASDEPEPFRRRGREAQDSTLYYEPNTYPGRRLPHVWLNTVIPGNLISTVDVAGKGRFCLFTGVGGDGWKKAAKNVGRELGVDIKAVGIGRGQDWEEVYLDWTDKRGVEDDGAVLVRPDLFVGWRAQTSGDEESRLRKAMKNILGHGKKEQREL</sequence>
<keyword evidence="6" id="KW-1185">Reference proteome</keyword>
<dbReference type="InterPro" id="IPR036188">
    <property type="entry name" value="FAD/NAD-bd_sf"/>
</dbReference>